<evidence type="ECO:0000256" key="3">
    <source>
        <dbReference type="ARBA" id="ARBA00022475"/>
    </source>
</evidence>
<feature type="compositionally biased region" description="Polar residues" evidence="16">
    <location>
        <begin position="980"/>
        <end position="1003"/>
    </location>
</feature>
<evidence type="ECO:0000256" key="14">
    <source>
        <dbReference type="ARBA" id="ARBA00023303"/>
    </source>
</evidence>
<evidence type="ECO:0000256" key="12">
    <source>
        <dbReference type="ARBA" id="ARBA00023257"/>
    </source>
</evidence>
<evidence type="ECO:0000259" key="20">
    <source>
        <dbReference type="SMART" id="SM00918"/>
    </source>
</evidence>
<dbReference type="InterPro" id="IPR028082">
    <property type="entry name" value="Peripla_BP_I"/>
</dbReference>
<dbReference type="Pfam" id="PF00060">
    <property type="entry name" value="Lig_chan"/>
    <property type="match status" value="1"/>
</dbReference>
<evidence type="ECO:0000259" key="19">
    <source>
        <dbReference type="SMART" id="SM00079"/>
    </source>
</evidence>
<feature type="region of interest" description="Disordered" evidence="16">
    <location>
        <begin position="978"/>
        <end position="1015"/>
    </location>
</feature>
<feature type="compositionally biased region" description="Polar residues" evidence="16">
    <location>
        <begin position="253"/>
        <end position="274"/>
    </location>
</feature>
<feature type="domain" description="Ionotropic glutamate receptor C-terminal" evidence="19">
    <location>
        <begin position="522"/>
        <end position="893"/>
    </location>
</feature>
<evidence type="ECO:0000256" key="4">
    <source>
        <dbReference type="ARBA" id="ARBA00022692"/>
    </source>
</evidence>
<evidence type="ECO:0000256" key="5">
    <source>
        <dbReference type="ARBA" id="ARBA00022729"/>
    </source>
</evidence>
<feature type="region of interest" description="Disordered" evidence="16">
    <location>
        <begin position="250"/>
        <end position="274"/>
    </location>
</feature>
<dbReference type="FunFam" id="1.10.287.70:FF:000010">
    <property type="entry name" value="Putative glutamate receptor ionotropic kainate 1"/>
    <property type="match status" value="1"/>
</dbReference>
<evidence type="ECO:0000256" key="11">
    <source>
        <dbReference type="ARBA" id="ARBA00023180"/>
    </source>
</evidence>
<evidence type="ECO:0000256" key="13">
    <source>
        <dbReference type="ARBA" id="ARBA00023286"/>
    </source>
</evidence>
<gene>
    <name evidence="21" type="primary">Grik2_2</name>
    <name evidence="21" type="ORF">g.7933</name>
</gene>
<name>A0A6G1SD06_9ACAR</name>
<evidence type="ECO:0000256" key="2">
    <source>
        <dbReference type="ARBA" id="ARBA00022448"/>
    </source>
</evidence>
<evidence type="ECO:0000256" key="15">
    <source>
        <dbReference type="ARBA" id="ARBA00034104"/>
    </source>
</evidence>
<comment type="subcellular location">
    <subcellularLocation>
        <location evidence="15">Postsynaptic cell membrane</location>
        <topology evidence="15">Multi-pass membrane protein</topology>
    </subcellularLocation>
</comment>
<dbReference type="AlphaFoldDB" id="A0A6G1SD06"/>
<evidence type="ECO:0000256" key="16">
    <source>
        <dbReference type="SAM" id="MobiDB-lite"/>
    </source>
</evidence>
<dbReference type="InterPro" id="IPR001320">
    <property type="entry name" value="Iontro_rcpt_C"/>
</dbReference>
<dbReference type="InterPro" id="IPR001638">
    <property type="entry name" value="Solute-binding_3/MltF_N"/>
</dbReference>
<dbReference type="GO" id="GO:0015276">
    <property type="term" value="F:ligand-gated monoatomic ion channel activity"/>
    <property type="evidence" value="ECO:0007669"/>
    <property type="project" value="InterPro"/>
</dbReference>
<evidence type="ECO:0000256" key="10">
    <source>
        <dbReference type="ARBA" id="ARBA00023170"/>
    </source>
</evidence>
<dbReference type="SMART" id="SM00079">
    <property type="entry name" value="PBPe"/>
    <property type="match status" value="1"/>
</dbReference>
<evidence type="ECO:0000259" key="18">
    <source>
        <dbReference type="SMART" id="SM00062"/>
    </source>
</evidence>
<dbReference type="PANTHER" id="PTHR18966">
    <property type="entry name" value="IONOTROPIC GLUTAMATE RECEPTOR"/>
    <property type="match status" value="1"/>
</dbReference>
<dbReference type="SMART" id="SM00918">
    <property type="entry name" value="Lig_chan-Glu_bd"/>
    <property type="match status" value="1"/>
</dbReference>
<dbReference type="SUPFAM" id="SSF53822">
    <property type="entry name" value="Periplasmic binding protein-like I"/>
    <property type="match status" value="2"/>
</dbReference>
<dbReference type="FunFam" id="3.40.190.10:FF:000060">
    <property type="entry name" value="Glutamate receptor ionotropic, kainate 1"/>
    <property type="match status" value="1"/>
</dbReference>
<keyword evidence="10 21" id="KW-0675">Receptor</keyword>
<proteinExistence type="inferred from homology"/>
<keyword evidence="7" id="KW-0770">Synapse</keyword>
<keyword evidence="4 17" id="KW-0812">Transmembrane</keyword>
<feature type="domain" description="Solute-binding protein family 3/N-terminal" evidence="18">
    <location>
        <begin position="522"/>
        <end position="894"/>
    </location>
</feature>
<keyword evidence="3" id="KW-1003">Cell membrane</keyword>
<keyword evidence="14" id="KW-0407">Ion channel</keyword>
<dbReference type="Gene3D" id="3.40.190.10">
    <property type="entry name" value="Periplasmic binding protein-like II"/>
    <property type="match status" value="2"/>
</dbReference>
<dbReference type="Pfam" id="PF01094">
    <property type="entry name" value="ANF_receptor"/>
    <property type="match status" value="2"/>
</dbReference>
<sequence>MVIIRMGLIWRNIYFIGVSQLLLILYLSCHNQMIAESSPVEEIKIGVLIRHRGLEEPLNRTIEMLNADTSVLFNTRLTALVEIIESDNSYQASAAICRLISQNVWTIIGPQSIQLTPIIQSITSNYHIPLVLINWQPVSYHLANATAGPKKRQVYSNDMEQGGVPTLLNYTINLFPMADQLSRAYLDMIRYKEWKSFSLIYDNTENFLLVKDIFEASFSDTSINVQKVNLAQEYPDAAELTDFESRLIKHESSQSSNNGDNGAEGDTTNDSGNINKNKELVRRINYCNFDNDDINLSYKKLMKDLRKRGVENLVLSMSLDKVCKVLKEAANVGLLTFYNDYVIANLDTHLLNLTQLQPIMTNISGFSILDPDGQQTDFTMSKKWLGKRPTEVPKTLLSTEYSMMSDAISLVAYSLDELISEPSSDLGPAIAQPNSHCSASVEEPWPHGAQLMDVFKRSVRYGGYTGDLKFDQFGQRVDFNLEYVLHKNNTFKKIGTWSMADKLHDRSKSSFDFGLQAIKNKTLKVTVALTEPYVMKKKSDIELFGNDRYEGYCIDLMNKLAKKLQFNFIIKEVPGGQYGKIQNGSWTGMIRELLDWKADLAIVDLTITKERQSAVDFTHPFMTLGIAIMYKKPKLEEAELYSFLMPLSKEVWLSTWSAYVGISLTLWMISRLSPLEWKNPHPCFDNPDDRDLENEIHSIGASLWFTIGSLMQQGSDLAPRSPSVRALASVWYFFTLILISSYTANFAAFLTASRMQSPIESAEDLSKQTKIDYGCKEGGATQAFFASSNHSTYRRMWNFMESRKHQGVFPKDNSKGISMVKKGNFAFLMESTSLDYMVQRDCELTQIGGLLDHKGYGIALRKRSPFRAPLSKSIVELNEAGELHDLKTKWWSTDEIKCDEAKDSALATSELGIDKVGGVFVLLGLGVAIACCAAILEFIWKSLKTSKDQRDTIRAMLWQEVVRIMKFGPSKRPAAETLYHKSTSQPSETNLNEATSASHNLSKSNRDADGSSTYFSRFADGNGNMEAVGANHHQENNRPHQQAAFEQFRANTNNLNQGIYDKTPLGTIDASDSV</sequence>
<feature type="transmembrane region" description="Helical" evidence="17">
    <location>
        <begin position="12"/>
        <end position="28"/>
    </location>
</feature>
<keyword evidence="12" id="KW-0628">Postsynaptic cell membrane</keyword>
<keyword evidence="5" id="KW-0732">Signal</keyword>
<protein>
    <submittedName>
        <fullName evidence="21">Glutamate receptor, ionotropic kainate 2</fullName>
    </submittedName>
</protein>
<evidence type="ECO:0000256" key="1">
    <source>
        <dbReference type="ARBA" id="ARBA00008685"/>
    </source>
</evidence>
<keyword evidence="8" id="KW-0406">Ion transport</keyword>
<dbReference type="SMART" id="SM00062">
    <property type="entry name" value="PBPb"/>
    <property type="match status" value="1"/>
</dbReference>
<keyword evidence="13" id="KW-1071">Ligand-gated ion channel</keyword>
<dbReference type="InterPro" id="IPR015683">
    <property type="entry name" value="Ionotropic_Glu_rcpt"/>
</dbReference>
<dbReference type="GO" id="GO:0045211">
    <property type="term" value="C:postsynaptic membrane"/>
    <property type="evidence" value="ECO:0007669"/>
    <property type="project" value="UniProtKB-SubCell"/>
</dbReference>
<dbReference type="InterPro" id="IPR001828">
    <property type="entry name" value="ANF_lig-bd_rcpt"/>
</dbReference>
<dbReference type="InterPro" id="IPR019594">
    <property type="entry name" value="Glu/Gly-bd"/>
</dbReference>
<dbReference type="SUPFAM" id="SSF53850">
    <property type="entry name" value="Periplasmic binding protein-like II"/>
    <property type="match status" value="1"/>
</dbReference>
<keyword evidence="9 17" id="KW-0472">Membrane</keyword>
<evidence type="ECO:0000256" key="9">
    <source>
        <dbReference type="ARBA" id="ARBA00023136"/>
    </source>
</evidence>
<evidence type="ECO:0000313" key="21">
    <source>
        <dbReference type="EMBL" id="MDE47823.1"/>
    </source>
</evidence>
<accession>A0A6G1SD06</accession>
<feature type="domain" description="Ionotropic glutamate receptor L-glutamate and glycine-binding" evidence="20">
    <location>
        <begin position="532"/>
        <end position="595"/>
    </location>
</feature>
<dbReference type="EMBL" id="GGYP01003052">
    <property type="protein sequence ID" value="MDE47823.1"/>
    <property type="molecule type" value="Transcribed_RNA"/>
</dbReference>
<keyword evidence="6 17" id="KW-1133">Transmembrane helix</keyword>
<evidence type="ECO:0000256" key="6">
    <source>
        <dbReference type="ARBA" id="ARBA00022989"/>
    </source>
</evidence>
<dbReference type="Gene3D" id="3.40.50.2300">
    <property type="match status" value="2"/>
</dbReference>
<reference evidence="21" key="1">
    <citation type="submission" date="2018-10" db="EMBL/GenBank/DDBJ databases">
        <title>Transcriptome assembly of Aceria tosichella (Wheat curl mite) Type 2.</title>
        <authorList>
            <person name="Scully E.D."/>
            <person name="Geib S.M."/>
            <person name="Palmer N.A."/>
            <person name="Gupta A.K."/>
            <person name="Sarath G."/>
            <person name="Tatineni S."/>
        </authorList>
    </citation>
    <scope>NUCLEOTIDE SEQUENCE</scope>
    <source>
        <strain evidence="21">LincolnNE</strain>
    </source>
</reference>
<keyword evidence="11" id="KW-0325">Glycoprotein</keyword>
<evidence type="ECO:0000256" key="7">
    <source>
        <dbReference type="ARBA" id="ARBA00023018"/>
    </source>
</evidence>
<evidence type="ECO:0000256" key="8">
    <source>
        <dbReference type="ARBA" id="ARBA00023065"/>
    </source>
</evidence>
<evidence type="ECO:0000256" key="17">
    <source>
        <dbReference type="SAM" id="Phobius"/>
    </source>
</evidence>
<comment type="similarity">
    <text evidence="1">Belongs to the glutamate-gated ion channel (TC 1.A.10.1) family.</text>
</comment>
<keyword evidence="2" id="KW-0813">Transport</keyword>
<dbReference type="FunFam" id="3.40.190.10:FF:000178">
    <property type="entry name" value="Glutamate receptor subunit"/>
    <property type="match status" value="1"/>
</dbReference>
<feature type="transmembrane region" description="Helical" evidence="17">
    <location>
        <begin position="730"/>
        <end position="750"/>
    </location>
</feature>
<feature type="transmembrane region" description="Helical" evidence="17">
    <location>
        <begin position="919"/>
        <end position="940"/>
    </location>
</feature>
<dbReference type="Pfam" id="PF10613">
    <property type="entry name" value="Lig_chan-Glu_bd"/>
    <property type="match status" value="1"/>
</dbReference>
<organism evidence="21">
    <name type="scientific">Aceria tosichella</name>
    <name type="common">wheat curl mite</name>
    <dbReference type="NCBI Taxonomy" id="561515"/>
    <lineage>
        <taxon>Eukaryota</taxon>
        <taxon>Metazoa</taxon>
        <taxon>Ecdysozoa</taxon>
        <taxon>Arthropoda</taxon>
        <taxon>Chelicerata</taxon>
        <taxon>Arachnida</taxon>
        <taxon>Acari</taxon>
        <taxon>Acariformes</taxon>
        <taxon>Trombidiformes</taxon>
        <taxon>Prostigmata</taxon>
        <taxon>Eupodina</taxon>
        <taxon>Eriophyoidea</taxon>
        <taxon>Eriophyidae</taxon>
        <taxon>Eriophyinae</taxon>
        <taxon>Aceriini</taxon>
        <taxon>Aceria</taxon>
    </lineage>
</organism>